<dbReference type="InterPro" id="IPR041588">
    <property type="entry name" value="Integrase_H2C2"/>
</dbReference>
<proteinExistence type="predicted"/>
<dbReference type="PANTHER" id="PTHR37984">
    <property type="entry name" value="PROTEIN CBG26694"/>
    <property type="match status" value="1"/>
</dbReference>
<gene>
    <name evidence="2" type="ORF">RRG08_042946</name>
</gene>
<evidence type="ECO:0000313" key="2">
    <source>
        <dbReference type="EMBL" id="KAK3752133.1"/>
    </source>
</evidence>
<sequence>MQHEMLQLIHQGYLGVELPQNRAKTAIFWLGMMRQIEERVGSCHVCQRHRNAQQKEPLQPHDIPNEPWIKLATDLFHFDGKDFLLVC</sequence>
<protein>
    <recommendedName>
        <fullName evidence="1">Integrase zinc-binding domain-containing protein</fullName>
    </recommendedName>
</protein>
<comment type="caution">
    <text evidence="2">The sequence shown here is derived from an EMBL/GenBank/DDBJ whole genome shotgun (WGS) entry which is preliminary data.</text>
</comment>
<organism evidence="2 3">
    <name type="scientific">Elysia crispata</name>
    <name type="common">lettuce slug</name>
    <dbReference type="NCBI Taxonomy" id="231223"/>
    <lineage>
        <taxon>Eukaryota</taxon>
        <taxon>Metazoa</taxon>
        <taxon>Spiralia</taxon>
        <taxon>Lophotrochozoa</taxon>
        <taxon>Mollusca</taxon>
        <taxon>Gastropoda</taxon>
        <taxon>Heterobranchia</taxon>
        <taxon>Euthyneura</taxon>
        <taxon>Panpulmonata</taxon>
        <taxon>Sacoglossa</taxon>
        <taxon>Placobranchoidea</taxon>
        <taxon>Plakobranchidae</taxon>
        <taxon>Elysia</taxon>
    </lineage>
</organism>
<dbReference type="InterPro" id="IPR050951">
    <property type="entry name" value="Retrovirus_Pol_polyprotein"/>
</dbReference>
<evidence type="ECO:0000259" key="1">
    <source>
        <dbReference type="Pfam" id="PF17921"/>
    </source>
</evidence>
<reference evidence="2" key="1">
    <citation type="journal article" date="2023" name="G3 (Bethesda)">
        <title>A reference genome for the long-term kleptoplast-retaining sea slug Elysia crispata morphotype clarki.</title>
        <authorList>
            <person name="Eastman K.E."/>
            <person name="Pendleton A.L."/>
            <person name="Shaikh M.A."/>
            <person name="Suttiyut T."/>
            <person name="Ogas R."/>
            <person name="Tomko P."/>
            <person name="Gavelis G."/>
            <person name="Widhalm J.R."/>
            <person name="Wisecaver J.H."/>
        </authorList>
    </citation>
    <scope>NUCLEOTIDE SEQUENCE</scope>
    <source>
        <strain evidence="2">ECLA1</strain>
    </source>
</reference>
<feature type="domain" description="Integrase zinc-binding" evidence="1">
    <location>
        <begin position="1"/>
        <end position="51"/>
    </location>
</feature>
<dbReference type="AlphaFoldDB" id="A0AAE0YNC3"/>
<evidence type="ECO:0000313" key="3">
    <source>
        <dbReference type="Proteomes" id="UP001283361"/>
    </source>
</evidence>
<name>A0AAE0YNC3_9GAST</name>
<dbReference type="Gene3D" id="1.10.340.70">
    <property type="match status" value="1"/>
</dbReference>
<dbReference type="PANTHER" id="PTHR37984:SF7">
    <property type="entry name" value="INTEGRASE CATALYTIC DOMAIN-CONTAINING PROTEIN"/>
    <property type="match status" value="1"/>
</dbReference>
<dbReference type="EMBL" id="JAWDGP010005783">
    <property type="protein sequence ID" value="KAK3752133.1"/>
    <property type="molecule type" value="Genomic_DNA"/>
</dbReference>
<keyword evidence="3" id="KW-1185">Reference proteome</keyword>
<accession>A0AAE0YNC3</accession>
<dbReference type="Pfam" id="PF17921">
    <property type="entry name" value="Integrase_H2C2"/>
    <property type="match status" value="1"/>
</dbReference>
<dbReference type="Proteomes" id="UP001283361">
    <property type="component" value="Unassembled WGS sequence"/>
</dbReference>